<dbReference type="RefSeq" id="XP_019912958.1">
    <property type="nucleotide sequence ID" value="XM_020057362.1"/>
</dbReference>
<dbReference type="Pfam" id="PF05795">
    <property type="entry name" value="Plasmodium_Vir"/>
    <property type="match status" value="1"/>
</dbReference>
<evidence type="ECO:0000256" key="2">
    <source>
        <dbReference type="SAM" id="MobiDB-lite"/>
    </source>
</evidence>
<protein>
    <submittedName>
        <fullName evidence="3">KIR protein</fullName>
    </submittedName>
</protein>
<feature type="coiled-coil region" evidence="1">
    <location>
        <begin position="229"/>
        <end position="263"/>
    </location>
</feature>
<feature type="region of interest" description="Disordered" evidence="2">
    <location>
        <begin position="354"/>
        <end position="385"/>
    </location>
</feature>
<dbReference type="KEGG" id="pcot:PCOAH_00005510"/>
<dbReference type="EMBL" id="CP016241">
    <property type="protein sequence ID" value="ANQ06263.1"/>
    <property type="molecule type" value="Genomic_DNA"/>
</dbReference>
<keyword evidence="1" id="KW-0175">Coiled coil</keyword>
<organism evidence="3 4">
    <name type="scientific">Plasmodium coatneyi</name>
    <dbReference type="NCBI Taxonomy" id="208452"/>
    <lineage>
        <taxon>Eukaryota</taxon>
        <taxon>Sar</taxon>
        <taxon>Alveolata</taxon>
        <taxon>Apicomplexa</taxon>
        <taxon>Aconoidasida</taxon>
        <taxon>Haemosporida</taxon>
        <taxon>Plasmodiidae</taxon>
        <taxon>Plasmodium</taxon>
    </lineage>
</organism>
<keyword evidence="4" id="KW-1185">Reference proteome</keyword>
<proteinExistence type="predicted"/>
<feature type="compositionally biased region" description="Low complexity" evidence="2">
    <location>
        <begin position="305"/>
        <end position="315"/>
    </location>
</feature>
<feature type="region of interest" description="Disordered" evidence="2">
    <location>
        <begin position="305"/>
        <end position="331"/>
    </location>
</feature>
<dbReference type="GeneID" id="30907274"/>
<evidence type="ECO:0000313" key="3">
    <source>
        <dbReference type="EMBL" id="ANQ06263.1"/>
    </source>
</evidence>
<dbReference type="VEuPathDB" id="PlasmoDB:PCOAH_00005510"/>
<dbReference type="AlphaFoldDB" id="A0A1B1DU19"/>
<dbReference type="InterPro" id="IPR008780">
    <property type="entry name" value="Plasmodium_Vir"/>
</dbReference>
<sequence>MAKPADQFLNTLNSYALFYNTFNNDDRTMNDCSSNGVNPQDLKGKLHSNFGGYEKIMQDATKIAKAYCSACEKKGLQTWGDKPCHFFYYWVGDKYGNDLGNKSLSDLLDKIYQGLNEITDTKQCRTYYKDFDETLVSHMKRVYEYYYEHATINKLLLQNGPKCDANWSGYLHEVSSACESIRTRCKGKEYESNTYCGEFKKNYMVHCGVAEALNLYCTEAADLDEGMGHSSIKQKLEAERARLSELEGEVAAASSRAAALSKANEEKLRSATTTSSISSIFGTLGMTVVPFFLYKYKPWSSLFGNNSNGARGGRNNTRKKRSSGREFDASTEDTLTTYTIGDATTKYGTEVSAPSYRAKPRGTTGTGTSNAIPGHHQRNIGYHNM</sequence>
<accession>A0A1B1DU19</accession>
<evidence type="ECO:0000256" key="1">
    <source>
        <dbReference type="SAM" id="Coils"/>
    </source>
</evidence>
<evidence type="ECO:0000313" key="4">
    <source>
        <dbReference type="Proteomes" id="UP000092716"/>
    </source>
</evidence>
<dbReference type="Proteomes" id="UP000092716">
    <property type="component" value="Chromosome 3"/>
</dbReference>
<reference evidence="4" key="1">
    <citation type="submission" date="2016-06" db="EMBL/GenBank/DDBJ databases">
        <title>First high quality genome sequence of Plasmodium coatneyi using continuous long reads from single molecule, real-time sequencing.</title>
        <authorList>
            <person name="Chien J.-T."/>
            <person name="Pakala S.B."/>
            <person name="Geraldo J.A."/>
            <person name="Lapp S.A."/>
            <person name="Barnwell J.W."/>
            <person name="Kissinger J.C."/>
            <person name="Galinski M.R."/>
            <person name="Humphrey J.C."/>
        </authorList>
    </citation>
    <scope>NUCLEOTIDE SEQUENCE [LARGE SCALE GENOMIC DNA]</scope>
    <source>
        <strain evidence="4">Hackeri</strain>
    </source>
</reference>
<name>A0A1B1DU19_9APIC</name>
<gene>
    <name evidence="3" type="ORF">PCOAH_00005510</name>
</gene>